<sequence>MKPDRADTAAPTPAAKAPRRSQAARLFGYDLFISFALGPLPRGTQSYASDLARRLRERDFTVFFSEDEAPPGAPLTNTLRAALHRSQVLVVVANRGTLASPRWVREEVAEFRARHPDRPVIPISVGGALRDPSLATLTQAWLGHEEKIWLDEVEEAVENGIASEALVERLALAPTHVRSNVGWRWIVRSVITGLVVLTSVSIAAAIYAARQRDEANRQNAIAQAGRLAAQADLLRERGGAVDTSVLLAAQALRILSSIGERSLEVDLSLRRALALLPRSHGEFDRSASRTLRLSPTGEHVTTEATAGQIAVWSLRDGTLRSCSTDDVKAPAGDAPARVRLVTAASSDGDWCVVQESDDTHRTTLEVWSARPLQRIDSLTVDSKAGHLTPAISDDGALIAMTDRAQLGGPEKSTFRLWSRVRQSELMRREGEEFRGFSPDGRHFATTQALWRMPAEARDAPVQVLAWNKPPWHLVFSRDGAHAATRSSYVGDVELWDVNAGRQLRTSHAPDGDLLALRDGAGFIVVSGGKDVLLWDTANDLSRARMPLEAEAAAFASSDPVLLLTETDRLGLSRHRVLSMPAAAAALASTELAAGAVPLWLGMREDQIDLLVSTDDAIRLHTWALRAGMPRVAATMPPSRRWAVSADGRRLAVATDNKVIVQAIGSNDPAIEIAQNTVPEALALSSDASYLAVAAADRMQVWKLGNDERWTSPPLAGRPAAIKVSRDGRFGLAVLVGTDVTRGGERHTLVRWHLANPAEILSIDLGRYLRPLASACFVSDDGRFLRAAGRRHDIAASGGPLRIDPDDRTECEDATRALQLVAEDSHLVVTDKRDGRPLARLDHPAKILLSAASATGKHVASVDESGSVQVFALDPGELIAQACGRHPRALTAAEWAHYLGAASPRDACNRALAADAPQ</sequence>
<evidence type="ECO:0000256" key="1">
    <source>
        <dbReference type="SAM" id="Phobius"/>
    </source>
</evidence>
<reference evidence="3 4" key="1">
    <citation type="submission" date="2019-12" db="EMBL/GenBank/DDBJ databases">
        <title>Comparative genomics gives insights into the taxonomy of the Azoarcus-Aromatoleum group and reveals separate origins of nif in the plant-associated Azoarcus and non-plant-associated Aromatoleum sub-groups.</title>
        <authorList>
            <person name="Lafos M."/>
            <person name="Maluk M."/>
            <person name="Batista M."/>
            <person name="Junghare M."/>
            <person name="Carmona M."/>
            <person name="Faoro H."/>
            <person name="Cruz L.M."/>
            <person name="Battistoni F."/>
            <person name="De Souza E."/>
            <person name="Pedrosa F."/>
            <person name="Chen W.-M."/>
            <person name="Poole P.S."/>
            <person name="Dixon R.A."/>
            <person name="James E.K."/>
        </authorList>
    </citation>
    <scope>NUCLEOTIDE SEQUENCE [LARGE SCALE GENOMIC DNA]</scope>
    <source>
        <strain evidence="3 4">22Lin</strain>
    </source>
</reference>
<proteinExistence type="predicted"/>
<organism evidence="3 4">
    <name type="scientific">Aromatoleum diolicum</name>
    <dbReference type="NCBI Taxonomy" id="75796"/>
    <lineage>
        <taxon>Bacteria</taxon>
        <taxon>Pseudomonadati</taxon>
        <taxon>Pseudomonadota</taxon>
        <taxon>Betaproteobacteria</taxon>
        <taxon>Rhodocyclales</taxon>
        <taxon>Rhodocyclaceae</taxon>
        <taxon>Aromatoleum</taxon>
    </lineage>
</organism>
<dbReference type="RefSeq" id="WP_169259604.1">
    <property type="nucleotide sequence ID" value="NZ_WTVQ01000008.1"/>
</dbReference>
<dbReference type="Gene3D" id="3.40.50.10140">
    <property type="entry name" value="Toll/interleukin-1 receptor homology (TIR) domain"/>
    <property type="match status" value="1"/>
</dbReference>
<dbReference type="InterPro" id="IPR035897">
    <property type="entry name" value="Toll_tir_struct_dom_sf"/>
</dbReference>
<feature type="transmembrane region" description="Helical" evidence="1">
    <location>
        <begin position="185"/>
        <end position="209"/>
    </location>
</feature>
<dbReference type="InterPro" id="IPR000157">
    <property type="entry name" value="TIR_dom"/>
</dbReference>
<evidence type="ECO:0000313" key="4">
    <source>
        <dbReference type="Proteomes" id="UP000648984"/>
    </source>
</evidence>
<dbReference type="SUPFAM" id="SSF50998">
    <property type="entry name" value="Quinoprotein alcohol dehydrogenase-like"/>
    <property type="match status" value="1"/>
</dbReference>
<dbReference type="Gene3D" id="2.130.10.10">
    <property type="entry name" value="YVTN repeat-like/Quinoprotein amine dehydrogenase"/>
    <property type="match status" value="3"/>
</dbReference>
<accession>A0ABX1Q7W5</accession>
<keyword evidence="4" id="KW-1185">Reference proteome</keyword>
<gene>
    <name evidence="3" type="ORF">GPA25_06740</name>
</gene>
<keyword evidence="1" id="KW-0812">Transmembrane</keyword>
<dbReference type="Pfam" id="PF13676">
    <property type="entry name" value="TIR_2"/>
    <property type="match status" value="1"/>
</dbReference>
<evidence type="ECO:0000259" key="2">
    <source>
        <dbReference type="PROSITE" id="PS50104"/>
    </source>
</evidence>
<dbReference type="InterPro" id="IPR011047">
    <property type="entry name" value="Quinoprotein_ADH-like_sf"/>
</dbReference>
<evidence type="ECO:0000313" key="3">
    <source>
        <dbReference type="EMBL" id="NMG74454.1"/>
    </source>
</evidence>
<dbReference type="SUPFAM" id="SSF52200">
    <property type="entry name" value="Toll/Interleukin receptor TIR domain"/>
    <property type="match status" value="1"/>
</dbReference>
<comment type="caution">
    <text evidence="3">The sequence shown here is derived from an EMBL/GenBank/DDBJ whole genome shotgun (WGS) entry which is preliminary data.</text>
</comment>
<feature type="domain" description="TIR" evidence="2">
    <location>
        <begin position="27"/>
        <end position="161"/>
    </location>
</feature>
<protein>
    <submittedName>
        <fullName evidence="3">TIR domain-containing protein</fullName>
    </submittedName>
</protein>
<dbReference type="PROSITE" id="PS50104">
    <property type="entry name" value="TIR"/>
    <property type="match status" value="1"/>
</dbReference>
<name>A0ABX1Q7W5_9RHOO</name>
<dbReference type="InterPro" id="IPR015943">
    <property type="entry name" value="WD40/YVTN_repeat-like_dom_sf"/>
</dbReference>
<dbReference type="EMBL" id="WTVQ01000008">
    <property type="protein sequence ID" value="NMG74454.1"/>
    <property type="molecule type" value="Genomic_DNA"/>
</dbReference>
<keyword evidence="1" id="KW-0472">Membrane</keyword>
<keyword evidence="1" id="KW-1133">Transmembrane helix</keyword>
<dbReference type="Proteomes" id="UP000648984">
    <property type="component" value="Unassembled WGS sequence"/>
</dbReference>